<dbReference type="RefSeq" id="WP_148988578.1">
    <property type="nucleotide sequence ID" value="NZ_VTEV01000005.1"/>
</dbReference>
<feature type="transmembrane region" description="Helical" evidence="3">
    <location>
        <begin position="208"/>
        <end position="229"/>
    </location>
</feature>
<comment type="similarity">
    <text evidence="2">Belongs to the EamA transporter family.</text>
</comment>
<feature type="transmembrane region" description="Helical" evidence="3">
    <location>
        <begin position="7"/>
        <end position="28"/>
    </location>
</feature>
<dbReference type="STRING" id="79883.GCA_001636495_04046"/>
<dbReference type="Pfam" id="PF00892">
    <property type="entry name" value="EamA"/>
    <property type="match status" value="2"/>
</dbReference>
<feature type="domain" description="EamA" evidence="4">
    <location>
        <begin position="7"/>
        <end position="136"/>
    </location>
</feature>
<evidence type="ECO:0000259" key="4">
    <source>
        <dbReference type="Pfam" id="PF00892"/>
    </source>
</evidence>
<feature type="transmembrane region" description="Helical" evidence="3">
    <location>
        <begin position="183"/>
        <end position="202"/>
    </location>
</feature>
<name>A0A5D4SVM5_9BACI</name>
<comment type="subcellular location">
    <subcellularLocation>
        <location evidence="1">Endomembrane system</location>
        <topology evidence="1">Multi-pass membrane protein</topology>
    </subcellularLocation>
</comment>
<feature type="transmembrane region" description="Helical" evidence="3">
    <location>
        <begin position="40"/>
        <end position="57"/>
    </location>
</feature>
<organism evidence="5 6">
    <name type="scientific">Sutcliffiella horikoshii</name>
    <dbReference type="NCBI Taxonomy" id="79883"/>
    <lineage>
        <taxon>Bacteria</taxon>
        <taxon>Bacillati</taxon>
        <taxon>Bacillota</taxon>
        <taxon>Bacilli</taxon>
        <taxon>Bacillales</taxon>
        <taxon>Bacillaceae</taxon>
        <taxon>Sutcliffiella</taxon>
    </lineage>
</organism>
<evidence type="ECO:0000256" key="1">
    <source>
        <dbReference type="ARBA" id="ARBA00004127"/>
    </source>
</evidence>
<evidence type="ECO:0000313" key="6">
    <source>
        <dbReference type="Proteomes" id="UP000322524"/>
    </source>
</evidence>
<evidence type="ECO:0000256" key="3">
    <source>
        <dbReference type="SAM" id="Phobius"/>
    </source>
</evidence>
<keyword evidence="3" id="KW-0472">Membrane</keyword>
<accession>A0A5D4SVM5</accession>
<keyword evidence="3" id="KW-1133">Transmembrane helix</keyword>
<dbReference type="OrthoDB" id="3180815at2"/>
<evidence type="ECO:0000313" key="5">
    <source>
        <dbReference type="EMBL" id="TYS67463.1"/>
    </source>
</evidence>
<sequence>MKTWHYALIVFLGGCCLGILSTFVKLAYTAGYSMSEVTGSQVFIGTIIIWIVTLFIKKKKLHVMQTLKLVLAGIPMGLTGLLYYQSLQTLEASLAIICLFQFIWIGTLMEWIFYKKRPTSGKILSIVILLSGSVLAAGLFGDKIESISLHGMVWGILSAFTFSVFIFLSGIIGKDIPAIQKSALLSTGGLVVTFILFPPFFLVDLPTVVGIAPYGFILGIFGVVLPPLLFSIGMPHVGPGLGTILTASELPVAVVMSALVLSEHICMYQWAGVGLILGGIVVGNRKY</sequence>
<proteinExistence type="inferred from homology"/>
<feature type="transmembrane region" description="Helical" evidence="3">
    <location>
        <begin position="92"/>
        <end position="114"/>
    </location>
</feature>
<evidence type="ECO:0000256" key="2">
    <source>
        <dbReference type="ARBA" id="ARBA00007362"/>
    </source>
</evidence>
<keyword evidence="3" id="KW-0812">Transmembrane</keyword>
<dbReference type="EMBL" id="VTEV01000005">
    <property type="protein sequence ID" value="TYS67463.1"/>
    <property type="molecule type" value="Genomic_DNA"/>
</dbReference>
<reference evidence="5 6" key="1">
    <citation type="submission" date="2019-08" db="EMBL/GenBank/DDBJ databases">
        <title>Bacillus genomes from the desert of Cuatro Cienegas, Coahuila.</title>
        <authorList>
            <person name="Olmedo-Alvarez G."/>
        </authorList>
    </citation>
    <scope>NUCLEOTIDE SEQUENCE [LARGE SCALE GENOMIC DNA]</scope>
    <source>
        <strain evidence="5 6">CH28_1T</strain>
    </source>
</reference>
<dbReference type="InterPro" id="IPR037185">
    <property type="entry name" value="EmrE-like"/>
</dbReference>
<dbReference type="AlphaFoldDB" id="A0A5D4SVM5"/>
<feature type="transmembrane region" description="Helical" evidence="3">
    <location>
        <begin position="152"/>
        <end position="171"/>
    </location>
</feature>
<feature type="transmembrane region" description="Helical" evidence="3">
    <location>
        <begin position="123"/>
        <end position="140"/>
    </location>
</feature>
<dbReference type="InterPro" id="IPR000620">
    <property type="entry name" value="EamA_dom"/>
</dbReference>
<feature type="transmembrane region" description="Helical" evidence="3">
    <location>
        <begin position="241"/>
        <end position="261"/>
    </location>
</feature>
<feature type="transmembrane region" description="Helical" evidence="3">
    <location>
        <begin position="69"/>
        <end position="86"/>
    </location>
</feature>
<feature type="transmembrane region" description="Helical" evidence="3">
    <location>
        <begin position="267"/>
        <end position="284"/>
    </location>
</feature>
<dbReference type="PROSITE" id="PS51257">
    <property type="entry name" value="PROKAR_LIPOPROTEIN"/>
    <property type="match status" value="1"/>
</dbReference>
<dbReference type="GO" id="GO:0016020">
    <property type="term" value="C:membrane"/>
    <property type="evidence" value="ECO:0007669"/>
    <property type="project" value="InterPro"/>
</dbReference>
<protein>
    <submittedName>
        <fullName evidence="5">DMT family transporter</fullName>
    </submittedName>
</protein>
<dbReference type="Proteomes" id="UP000322524">
    <property type="component" value="Unassembled WGS sequence"/>
</dbReference>
<dbReference type="SUPFAM" id="SSF103481">
    <property type="entry name" value="Multidrug resistance efflux transporter EmrE"/>
    <property type="match status" value="2"/>
</dbReference>
<gene>
    <name evidence="5" type="ORF">FZC76_12805</name>
</gene>
<comment type="caution">
    <text evidence="5">The sequence shown here is derived from an EMBL/GenBank/DDBJ whole genome shotgun (WGS) entry which is preliminary data.</text>
</comment>
<feature type="domain" description="EamA" evidence="4">
    <location>
        <begin position="151"/>
        <end position="282"/>
    </location>
</feature>